<evidence type="ECO:0000256" key="15">
    <source>
        <dbReference type="ARBA" id="ARBA00051243"/>
    </source>
</evidence>
<keyword evidence="6 17" id="KW-0547">Nucleotide-binding</keyword>
<dbReference type="SMART" id="SM00192">
    <property type="entry name" value="LDLa"/>
    <property type="match status" value="1"/>
</dbReference>
<evidence type="ECO:0000259" key="21">
    <source>
        <dbReference type="PROSITE" id="PS50060"/>
    </source>
</evidence>
<keyword evidence="3" id="KW-0808">Transferase</keyword>
<evidence type="ECO:0000256" key="13">
    <source>
        <dbReference type="ARBA" id="ARBA00023170"/>
    </source>
</evidence>
<dbReference type="FunFam" id="3.30.200.20:FF:000117">
    <property type="entry name" value="Tyrosine-protein kinase receptor"/>
    <property type="match status" value="1"/>
</dbReference>
<dbReference type="InterPro" id="IPR013320">
    <property type="entry name" value="ConA-like_dom_sf"/>
</dbReference>
<keyword evidence="14" id="KW-0325">Glycoprotein</keyword>
<proteinExistence type="inferred from homology"/>
<dbReference type="EMBL" id="JAVRBK010000008">
    <property type="protein sequence ID" value="KAK5639789.1"/>
    <property type="molecule type" value="Genomic_DNA"/>
</dbReference>
<dbReference type="InterPro" id="IPR020635">
    <property type="entry name" value="Tyr_kinase_cat_dom"/>
</dbReference>
<dbReference type="SMART" id="SM00137">
    <property type="entry name" value="MAM"/>
    <property type="match status" value="2"/>
</dbReference>
<evidence type="ECO:0000256" key="17">
    <source>
        <dbReference type="PROSITE-ProRule" id="PRU10141"/>
    </source>
</evidence>
<keyword evidence="12" id="KW-1015">Disulfide bond</keyword>
<dbReference type="GO" id="GO:0043235">
    <property type="term" value="C:receptor complex"/>
    <property type="evidence" value="ECO:0007669"/>
    <property type="project" value="TreeGrafter"/>
</dbReference>
<evidence type="ECO:0000256" key="6">
    <source>
        <dbReference type="ARBA" id="ARBA00022741"/>
    </source>
</evidence>
<name>A0AAN7V4G3_9COLE</name>
<evidence type="ECO:0000256" key="7">
    <source>
        <dbReference type="ARBA" id="ARBA00022777"/>
    </source>
</evidence>
<evidence type="ECO:0000259" key="20">
    <source>
        <dbReference type="PROSITE" id="PS50011"/>
    </source>
</evidence>
<dbReference type="PRINTS" id="PR00109">
    <property type="entry name" value="TYRKINASE"/>
</dbReference>
<dbReference type="PROSITE" id="PS00107">
    <property type="entry name" value="PROTEIN_KINASE_ATP"/>
    <property type="match status" value="1"/>
</dbReference>
<dbReference type="InterPro" id="IPR017441">
    <property type="entry name" value="Protein_kinase_ATP_BS"/>
</dbReference>
<dbReference type="EC" id="2.7.10.1" evidence="18"/>
<gene>
    <name evidence="22" type="ORF">RI129_010600</name>
</gene>
<evidence type="ECO:0000256" key="1">
    <source>
        <dbReference type="ARBA" id="ARBA00004251"/>
    </source>
</evidence>
<keyword evidence="11" id="KW-0829">Tyrosine-protein kinase</keyword>
<dbReference type="Pfam" id="PF12810">
    <property type="entry name" value="ALK_LTK_GRD"/>
    <property type="match status" value="1"/>
</dbReference>
<dbReference type="GO" id="GO:0005886">
    <property type="term" value="C:plasma membrane"/>
    <property type="evidence" value="ECO:0007669"/>
    <property type="project" value="UniProtKB-SubCell"/>
</dbReference>
<dbReference type="FunFam" id="1.10.510.10:FF:000113">
    <property type="entry name" value="Tyrosine-protein kinase receptor"/>
    <property type="match status" value="1"/>
</dbReference>
<dbReference type="PROSITE" id="PS50068">
    <property type="entry name" value="LDLRA_2"/>
    <property type="match status" value="1"/>
</dbReference>
<dbReference type="PANTHER" id="PTHR24416:SF604">
    <property type="entry name" value="RECEPTOR PROTEIN-TYROSINE KINASE"/>
    <property type="match status" value="1"/>
</dbReference>
<keyword evidence="18" id="KW-0597">Phosphoprotein</keyword>
<dbReference type="Gene3D" id="2.60.120.200">
    <property type="match status" value="2"/>
</dbReference>
<dbReference type="InterPro" id="IPR055163">
    <property type="entry name" value="ALK/LTK-like_GRD"/>
</dbReference>
<dbReference type="InterPro" id="IPR008266">
    <property type="entry name" value="Tyr_kinase_AS"/>
</dbReference>
<dbReference type="SMART" id="SM00220">
    <property type="entry name" value="S_TKc"/>
    <property type="match status" value="1"/>
</dbReference>
<keyword evidence="5" id="KW-0732">Signal</keyword>
<dbReference type="Gene3D" id="3.30.200.20">
    <property type="entry name" value="Phosphorylase Kinase, domain 1"/>
    <property type="match status" value="1"/>
</dbReference>
<dbReference type="GO" id="GO:0007169">
    <property type="term" value="P:cell surface receptor protein tyrosine kinase signaling pathway"/>
    <property type="evidence" value="ECO:0007669"/>
    <property type="project" value="InterPro"/>
</dbReference>
<evidence type="ECO:0000256" key="3">
    <source>
        <dbReference type="ARBA" id="ARBA00022679"/>
    </source>
</evidence>
<dbReference type="CDD" id="cd00112">
    <property type="entry name" value="LDLa"/>
    <property type="match status" value="1"/>
</dbReference>
<dbReference type="FunFam" id="2.60.120.200:FF:000193">
    <property type="entry name" value="Tyrosine-protein kinase receptor"/>
    <property type="match status" value="1"/>
</dbReference>
<evidence type="ECO:0000256" key="14">
    <source>
        <dbReference type="ARBA" id="ARBA00023180"/>
    </source>
</evidence>
<evidence type="ECO:0000256" key="9">
    <source>
        <dbReference type="ARBA" id="ARBA00022989"/>
    </source>
</evidence>
<keyword evidence="7" id="KW-0418">Kinase</keyword>
<evidence type="ECO:0000256" key="11">
    <source>
        <dbReference type="ARBA" id="ARBA00023137"/>
    </source>
</evidence>
<dbReference type="InterPro" id="IPR002172">
    <property type="entry name" value="LDrepeatLR_classA_rpt"/>
</dbReference>
<comment type="similarity">
    <text evidence="18">Belongs to the protein kinase superfamily. Tyr protein kinase family. Insulin receptor subfamily.</text>
</comment>
<feature type="domain" description="MAM" evidence="21">
    <location>
        <begin position="152"/>
        <end position="310"/>
    </location>
</feature>
<dbReference type="PROSITE" id="PS00109">
    <property type="entry name" value="PROTEIN_KINASE_TYR"/>
    <property type="match status" value="1"/>
</dbReference>
<dbReference type="InterPro" id="IPR011009">
    <property type="entry name" value="Kinase-like_dom_sf"/>
</dbReference>
<evidence type="ECO:0000256" key="5">
    <source>
        <dbReference type="ARBA" id="ARBA00022729"/>
    </source>
</evidence>
<evidence type="ECO:0000256" key="19">
    <source>
        <dbReference type="SAM" id="Phobius"/>
    </source>
</evidence>
<dbReference type="InterPro" id="IPR050122">
    <property type="entry name" value="RTK"/>
</dbReference>
<dbReference type="GO" id="GO:0005524">
    <property type="term" value="F:ATP binding"/>
    <property type="evidence" value="ECO:0007669"/>
    <property type="project" value="UniProtKB-UniRule"/>
</dbReference>
<keyword evidence="9 19" id="KW-1133">Transmembrane helix</keyword>
<evidence type="ECO:0000256" key="2">
    <source>
        <dbReference type="ARBA" id="ARBA00022475"/>
    </source>
</evidence>
<comment type="catalytic activity">
    <reaction evidence="15 18">
        <text>L-tyrosyl-[protein] + ATP = O-phospho-L-tyrosyl-[protein] + ADP + H(+)</text>
        <dbReference type="Rhea" id="RHEA:10596"/>
        <dbReference type="Rhea" id="RHEA-COMP:10136"/>
        <dbReference type="Rhea" id="RHEA-COMP:20101"/>
        <dbReference type="ChEBI" id="CHEBI:15378"/>
        <dbReference type="ChEBI" id="CHEBI:30616"/>
        <dbReference type="ChEBI" id="CHEBI:46858"/>
        <dbReference type="ChEBI" id="CHEBI:61978"/>
        <dbReference type="ChEBI" id="CHEBI:456216"/>
        <dbReference type="EC" id="2.7.10.1"/>
    </reaction>
</comment>
<evidence type="ECO:0000256" key="12">
    <source>
        <dbReference type="ARBA" id="ARBA00023157"/>
    </source>
</evidence>
<comment type="subcellular location">
    <subcellularLocation>
        <location evidence="1">Cell membrane</location>
        <topology evidence="1">Single-pass type I membrane protein</topology>
    </subcellularLocation>
</comment>
<feature type="domain" description="MAM" evidence="21">
    <location>
        <begin position="361"/>
        <end position="539"/>
    </location>
</feature>
<dbReference type="InterPro" id="IPR002011">
    <property type="entry name" value="Tyr_kinase_rcpt_2_CS"/>
</dbReference>
<dbReference type="InterPro" id="IPR001245">
    <property type="entry name" value="Ser-Thr/Tyr_kinase_cat_dom"/>
</dbReference>
<dbReference type="Gene3D" id="1.10.510.10">
    <property type="entry name" value="Transferase(Phosphotransferase) domain 1"/>
    <property type="match status" value="1"/>
</dbReference>
<dbReference type="SUPFAM" id="SSF49899">
    <property type="entry name" value="Concanavalin A-like lectins/glucanases"/>
    <property type="match status" value="2"/>
</dbReference>
<keyword evidence="2" id="KW-1003">Cell membrane</keyword>
<dbReference type="PROSITE" id="PS50060">
    <property type="entry name" value="MAM_2"/>
    <property type="match status" value="2"/>
</dbReference>
<dbReference type="Pfam" id="PF07714">
    <property type="entry name" value="PK_Tyr_Ser-Thr"/>
    <property type="match status" value="1"/>
</dbReference>
<dbReference type="CDD" id="cd06263">
    <property type="entry name" value="MAM"/>
    <property type="match status" value="1"/>
</dbReference>
<dbReference type="Proteomes" id="UP001329430">
    <property type="component" value="Chromosome 8"/>
</dbReference>
<evidence type="ECO:0000256" key="16">
    <source>
        <dbReference type="PROSITE-ProRule" id="PRU00124"/>
    </source>
</evidence>
<keyword evidence="23" id="KW-1185">Reference proteome</keyword>
<evidence type="ECO:0000256" key="18">
    <source>
        <dbReference type="RuleBase" id="RU000312"/>
    </source>
</evidence>
<feature type="transmembrane region" description="Helical" evidence="19">
    <location>
        <begin position="935"/>
        <end position="959"/>
    </location>
</feature>
<dbReference type="Pfam" id="PF00629">
    <property type="entry name" value="MAM"/>
    <property type="match status" value="2"/>
</dbReference>
<dbReference type="SUPFAM" id="SSF56112">
    <property type="entry name" value="Protein kinase-like (PK-like)"/>
    <property type="match status" value="1"/>
</dbReference>
<dbReference type="InterPro" id="IPR023415">
    <property type="entry name" value="LDLR_class-A_CS"/>
</dbReference>
<dbReference type="SMART" id="SM00219">
    <property type="entry name" value="TyrKc"/>
    <property type="match status" value="1"/>
</dbReference>
<dbReference type="PROSITE" id="PS00239">
    <property type="entry name" value="RECEPTOR_TYR_KIN_II"/>
    <property type="match status" value="1"/>
</dbReference>
<comment type="caution">
    <text evidence="22">The sequence shown here is derived from an EMBL/GenBank/DDBJ whole genome shotgun (WGS) entry which is preliminary data.</text>
</comment>
<dbReference type="PROSITE" id="PS50011">
    <property type="entry name" value="PROTEIN_KINASE_DOM"/>
    <property type="match status" value="1"/>
</dbReference>
<reference evidence="22 23" key="1">
    <citation type="journal article" date="2024" name="Insects">
        <title>An Improved Chromosome-Level Genome Assembly of the Firefly Pyrocoelia pectoralis.</title>
        <authorList>
            <person name="Fu X."/>
            <person name="Meyer-Rochow V.B."/>
            <person name="Ballantyne L."/>
            <person name="Zhu X."/>
        </authorList>
    </citation>
    <scope>NUCLEOTIDE SEQUENCE [LARGE SCALE GENOMIC DNA]</scope>
    <source>
        <strain evidence="22">XCY_ONT2</strain>
    </source>
</reference>
<keyword evidence="13 18" id="KW-0675">Receptor</keyword>
<keyword evidence="8 17" id="KW-0067">ATP-binding</keyword>
<dbReference type="PANTHER" id="PTHR24416">
    <property type="entry name" value="TYROSINE-PROTEIN KINASE RECEPTOR"/>
    <property type="match status" value="1"/>
</dbReference>
<dbReference type="InterPro" id="IPR036055">
    <property type="entry name" value="LDL_receptor-like_sf"/>
</dbReference>
<feature type="domain" description="Protein kinase" evidence="20">
    <location>
        <begin position="1020"/>
        <end position="1296"/>
    </location>
</feature>
<dbReference type="InterPro" id="IPR000719">
    <property type="entry name" value="Prot_kinase_dom"/>
</dbReference>
<protein>
    <recommendedName>
        <fullName evidence="18">Tyrosine-protein kinase receptor</fullName>
        <ecNumber evidence="18">2.7.10.1</ecNumber>
    </recommendedName>
</protein>
<keyword evidence="4 18" id="KW-0812">Transmembrane</keyword>
<dbReference type="GO" id="GO:0004714">
    <property type="term" value="F:transmembrane receptor protein tyrosine kinase activity"/>
    <property type="evidence" value="ECO:0007669"/>
    <property type="project" value="UniProtKB-EC"/>
</dbReference>
<dbReference type="GO" id="GO:0045664">
    <property type="term" value="P:regulation of neuron differentiation"/>
    <property type="evidence" value="ECO:0007669"/>
    <property type="project" value="TreeGrafter"/>
</dbReference>
<sequence>MLTTRQIFYVSLILIISKCENTQKGAYWKLRDLQYQQFRPKYSNTQSKFNFLNEPYGLYYRNKREPKNGQNSFANIRQRLNEEKFPKKDELMVLDASPRMEINYTGLPRHPSDTQYGGINTEQNYNRENDKMRLLYAYRNSQPEISYSLPGTECNFERTCTWKWKNDSDGGFFVTRANKTHGTEDGPEFDADNKSSGHFLLLRLKPTTRELHVTSPLFSPSADTCKIQVWIYQDGMVNGMIRIVAETENRTQWLVSQIHGDSNRRWIKYNKAVGKISQDFHIILEIVPVQRSAKSALIAFDNIKLIECFPESDSINACTPFQYRCGQTNVCINNTRICDINQDCELGDDETQNCEKIPYGARCNFEQDWCGWQNVEGKVLQWARHNGSTPTNRTGPSFDHTYQNATGKYMYVNMAAMGKEVVFASIATLRSIVFNPPPKVHGNSSSRYYNSCTIRFFLHQYGSHKSGLMLQVTEIRPKENVSSEILWSYNDYGDTWVRKTVILPNITYKYYLHFDARRGIRYMGDVAIDDFSMSPECFGLNIPQSELNTYNYWNPAIEKALGNAPYNDFENETYYEITTCGVKGRDGPLQDNCTAAYKNTSVNVKVMHAPGLNGIQKWTAPHEGYYTFILVGASGGKGSGGMGSSRGAMVRTVMELSKGQEVLLLVGQEGTSACVKSLGHQSNSSCKSLRNDDSKDLTGVRGVLRMEVADGGGGGGGATYVFVFNRTKHPIPLAVAAGGGGLGLGRFIDNGDQHGQAINMSRPAVTGQMYGTKSAGAGGGWEMFHGKVAYGHEGLMGLSLVEGGTGGSACYDSIDRRGDGGFGGGGGGCTAGGGGGGYAGGNAWSTNSTNGEGGYSFLDPSRTIPSLSEARSGYHAGPGFVLIIPAIPGCGCNYRCLALDTRRSQVACICPKDWKLDGDGKTCILLDAPDTFSDWLIVVLFLMLISLMAAFGFVCVLLYNRYQHRTVGMVRRKMMSGADLQLNRLPAASNSMLTEYNPNYEFAGVTYTLKDLKDIPRNQLQLQKALGQGAFGEVYQGFYRQRSGDAVEMPVAVKTLPALSTHEAEVDFLMEALIMSKFNHPNIVHFIGVCFDKHPRFIVLELLAGGDLKNFLRESRPKPDKSGSLTMKDLIMIAIDVAKGCNYMEENRFIHRDIAARNCLLTTKGPGRVVKIADFGMSRDIYRSDYYRKGGRAMLPIKWMPPEAFLDGIFTAKTDVWSFGVLLWEIMSMGYMPYTGCANRQVMQLVTSGGRLEPPTNCPGPIYGIMTQCWHPDPDQRPNFKLILERLGYCGQDPEVLKAPLPIFNRAPSQEKDVTIMRPGTHDHCIEVSKAAADYLIPTSIGPNTIGSTSSVDRLIPDSSDSWETSFVIPHSKSTQPLLPEPEYIDEVATSSVEKLLVPDAPKVENVSPLSLPSSILTNLPTKAKVDIPTLRAGVSLDAGALAKQTMSPPNKKSYANINPEDLKMANGVLQNGPCNLTNDGVFRSAGKTPNGTLITDSINC</sequence>
<organism evidence="22 23">
    <name type="scientific">Pyrocoelia pectoralis</name>
    <dbReference type="NCBI Taxonomy" id="417401"/>
    <lineage>
        <taxon>Eukaryota</taxon>
        <taxon>Metazoa</taxon>
        <taxon>Ecdysozoa</taxon>
        <taxon>Arthropoda</taxon>
        <taxon>Hexapoda</taxon>
        <taxon>Insecta</taxon>
        <taxon>Pterygota</taxon>
        <taxon>Neoptera</taxon>
        <taxon>Endopterygota</taxon>
        <taxon>Coleoptera</taxon>
        <taxon>Polyphaga</taxon>
        <taxon>Elateriformia</taxon>
        <taxon>Elateroidea</taxon>
        <taxon>Lampyridae</taxon>
        <taxon>Lampyrinae</taxon>
        <taxon>Pyrocoelia</taxon>
    </lineage>
</organism>
<comment type="caution">
    <text evidence="16">Lacks conserved residue(s) required for the propagation of feature annotation.</text>
</comment>
<keyword evidence="10 19" id="KW-0472">Membrane</keyword>
<evidence type="ECO:0000313" key="23">
    <source>
        <dbReference type="Proteomes" id="UP001329430"/>
    </source>
</evidence>
<accession>A0AAN7V4G3</accession>
<evidence type="ECO:0000313" key="22">
    <source>
        <dbReference type="EMBL" id="KAK5639789.1"/>
    </source>
</evidence>
<evidence type="ECO:0000256" key="8">
    <source>
        <dbReference type="ARBA" id="ARBA00022840"/>
    </source>
</evidence>
<evidence type="ECO:0000256" key="10">
    <source>
        <dbReference type="ARBA" id="ARBA00023136"/>
    </source>
</evidence>
<feature type="binding site" evidence="17">
    <location>
        <position position="1054"/>
    </location>
    <ligand>
        <name>ATP</name>
        <dbReference type="ChEBI" id="CHEBI:30616"/>
    </ligand>
</feature>
<evidence type="ECO:0000256" key="4">
    <source>
        <dbReference type="ARBA" id="ARBA00022692"/>
    </source>
</evidence>
<dbReference type="CDD" id="cd05036">
    <property type="entry name" value="PTKc_ALK_LTK"/>
    <property type="match status" value="1"/>
</dbReference>
<dbReference type="PROSITE" id="PS01209">
    <property type="entry name" value="LDLRA_1"/>
    <property type="match status" value="1"/>
</dbReference>
<dbReference type="Gene3D" id="4.10.400.10">
    <property type="entry name" value="Low-density Lipoprotein Receptor"/>
    <property type="match status" value="1"/>
</dbReference>
<dbReference type="InterPro" id="IPR000998">
    <property type="entry name" value="MAM_dom"/>
</dbReference>